<dbReference type="Pfam" id="PF01593">
    <property type="entry name" value="Amino_oxidase"/>
    <property type="match status" value="1"/>
</dbReference>
<protein>
    <recommendedName>
        <fullName evidence="2">Amine oxidase domain-containing protein</fullName>
    </recommendedName>
</protein>
<dbReference type="InterPro" id="IPR036188">
    <property type="entry name" value="FAD/NAD-bd_sf"/>
</dbReference>
<feature type="domain" description="Amine oxidase" evidence="2">
    <location>
        <begin position="10"/>
        <end position="229"/>
    </location>
</feature>
<evidence type="ECO:0000313" key="4">
    <source>
        <dbReference type="Proteomes" id="UP001415857"/>
    </source>
</evidence>
<organism evidence="3 4">
    <name type="scientific">Liquidambar formosana</name>
    <name type="common">Formosan gum</name>
    <dbReference type="NCBI Taxonomy" id="63359"/>
    <lineage>
        <taxon>Eukaryota</taxon>
        <taxon>Viridiplantae</taxon>
        <taxon>Streptophyta</taxon>
        <taxon>Embryophyta</taxon>
        <taxon>Tracheophyta</taxon>
        <taxon>Spermatophyta</taxon>
        <taxon>Magnoliopsida</taxon>
        <taxon>eudicotyledons</taxon>
        <taxon>Gunneridae</taxon>
        <taxon>Pentapetalae</taxon>
        <taxon>Saxifragales</taxon>
        <taxon>Altingiaceae</taxon>
        <taxon>Liquidambar</taxon>
    </lineage>
</organism>
<dbReference type="EMBL" id="JBBPBK010000015">
    <property type="protein sequence ID" value="KAK9268619.1"/>
    <property type="molecule type" value="Genomic_DNA"/>
</dbReference>
<gene>
    <name evidence="3" type="ORF">L1049_000376</name>
</gene>
<dbReference type="SUPFAM" id="SSF51905">
    <property type="entry name" value="FAD/NAD(P)-binding domain"/>
    <property type="match status" value="1"/>
</dbReference>
<comment type="caution">
    <text evidence="3">The sequence shown here is derived from an EMBL/GenBank/DDBJ whole genome shotgun (WGS) entry which is preliminary data.</text>
</comment>
<comment type="similarity">
    <text evidence="1">Belongs to the flavin monoamine oxidase family.</text>
</comment>
<dbReference type="GO" id="GO:0016491">
    <property type="term" value="F:oxidoreductase activity"/>
    <property type="evidence" value="ECO:0007669"/>
    <property type="project" value="InterPro"/>
</dbReference>
<accession>A0AAP0R563</accession>
<reference evidence="3 4" key="1">
    <citation type="journal article" date="2024" name="Plant J.">
        <title>Genome sequences and population genomics reveal climatic adaptation and genomic divergence between two closely related sweetgum species.</title>
        <authorList>
            <person name="Xu W.Q."/>
            <person name="Ren C.Q."/>
            <person name="Zhang X.Y."/>
            <person name="Comes H.P."/>
            <person name="Liu X.H."/>
            <person name="Li Y.G."/>
            <person name="Kettle C.J."/>
            <person name="Jalonen R."/>
            <person name="Gaisberger H."/>
            <person name="Ma Y.Z."/>
            <person name="Qiu Y.X."/>
        </authorList>
    </citation>
    <scope>NUCLEOTIDE SEQUENCE [LARGE SCALE GENOMIC DNA]</scope>
    <source>
        <strain evidence="3">Hangzhou</strain>
    </source>
</reference>
<dbReference type="AlphaFoldDB" id="A0AAP0R563"/>
<evidence type="ECO:0000259" key="2">
    <source>
        <dbReference type="Pfam" id="PF01593"/>
    </source>
</evidence>
<evidence type="ECO:0000313" key="3">
    <source>
        <dbReference type="EMBL" id="KAK9268619.1"/>
    </source>
</evidence>
<dbReference type="PANTHER" id="PTHR10742:SF373">
    <property type="entry name" value="LYSINE-SPECIFIC HISTONE DEMETHYLASE 1 HOMOLOG 2"/>
    <property type="match status" value="1"/>
</dbReference>
<dbReference type="Gene3D" id="3.50.50.60">
    <property type="entry name" value="FAD/NAD(P)-binding domain"/>
    <property type="match status" value="1"/>
</dbReference>
<proteinExistence type="inferred from homology"/>
<keyword evidence="4" id="KW-1185">Reference proteome</keyword>
<dbReference type="InterPro" id="IPR002937">
    <property type="entry name" value="Amino_oxidase"/>
</dbReference>
<name>A0AAP0R563_LIQFO</name>
<evidence type="ECO:0000256" key="1">
    <source>
        <dbReference type="ARBA" id="ARBA00005995"/>
    </source>
</evidence>
<dbReference type="PANTHER" id="PTHR10742">
    <property type="entry name" value="FLAVIN MONOAMINE OXIDASE"/>
    <property type="match status" value="1"/>
</dbReference>
<dbReference type="InterPro" id="IPR050281">
    <property type="entry name" value="Flavin_monoamine_oxidase"/>
</dbReference>
<sequence>MGRKGKFAAVDLGGSVITGIHANPLGVLARQLSIPLHKVRDKCPLYNPDGTPVDKEIDSKVEVIFNKLLDKVTQLRQIMGGFANDISLGSVLETLRQLYAVARSTEERQLLDWHLANLEYANAGCLSNLSAAYWDQDDPYEMGGDHCFLAGGNWRLIKALCEGVPIFYGKTVHTIRYGNEGVEVIAGDQVFQADMVLCTVPLGILKKRTIRFEPELPKRKLAAIERLGFWIAE</sequence>
<dbReference type="Proteomes" id="UP001415857">
    <property type="component" value="Unassembled WGS sequence"/>
</dbReference>